<reference evidence="1 2" key="1">
    <citation type="journal article" date="2021" name="Int. J. Syst. Evol. Microbiol.">
        <title>Classification of three corynebacterial strains isolated from a small paddock in North Rhine-Westphalia: proposal of &lt;i&gt;Corynebacterium kalinowskii&lt;/i&gt; sp. nov., &lt;i&gt;Corynebacterium comes&lt;/i&gt; sp. nov. and &lt;i&gt;Corynebacterium occultum&lt;/i&gt; sp. nov.</title>
        <authorList>
            <person name="Schaffert L."/>
            <person name="Ruwe M."/>
            <person name="Milse J."/>
            <person name="Hanuschka K."/>
            <person name="Ortseifen V."/>
            <person name="Droste J."/>
            <person name="Brandt D."/>
            <person name="Schl L."/>
            <person name="Kutter Y."/>
            <person name="Vinke S."/>
            <person name="Vieh P."/>
            <person name="Jacob L."/>
            <person name="L N.C."/>
            <person name="Schulte-Berndt E."/>
            <person name="Hain C."/>
            <person name="Linder M."/>
            <person name="Schmidt P."/>
            <person name="Wollenschl L."/>
            <person name="Luttermann T."/>
            <person name="Thieme E."/>
            <person name="Hassa J."/>
            <person name="Haak M."/>
            <person name="Wittchen M."/>
            <person name="Mentz A."/>
            <person name="Persicke M."/>
            <person name="Busche T."/>
            <person name="R C."/>
        </authorList>
    </citation>
    <scope>NUCLEOTIDE SEQUENCE [LARGE SCALE GENOMIC DNA]</scope>
    <source>
        <strain evidence="1 2">2019</strain>
    </source>
</reference>
<dbReference type="EMBL" id="CP046453">
    <property type="protein sequence ID" value="QGU03644.1"/>
    <property type="molecule type" value="Genomic_DNA"/>
</dbReference>
<evidence type="ECO:0000313" key="2">
    <source>
        <dbReference type="Proteomes" id="UP000425178"/>
    </source>
</evidence>
<name>A0A6B8VQN0_9CORY</name>
<proteinExistence type="predicted"/>
<accession>A0A6B8VQN0</accession>
<protein>
    <recommendedName>
        <fullName evidence="3">DUF2505 domain-containing protein</fullName>
    </recommendedName>
</protein>
<sequence>MASRSENTVTINQPAEKVHAALTNADYWAFIAHHLSPEPGEVNSFESTEGGAVVTLFEVLPLDILPEAVRAMISQALKVKRTVTVGPLTDNAAHISYAADVKGTPVDFQGEINISGDDSTTTLAYINDVSVNIPFMGPAIEPKVADALGDLFRTEGELTERWISENA</sequence>
<evidence type="ECO:0008006" key="3">
    <source>
        <dbReference type="Google" id="ProtNLM"/>
    </source>
</evidence>
<dbReference type="Proteomes" id="UP000425178">
    <property type="component" value="Chromosome"/>
</dbReference>
<gene>
    <name evidence="1" type="ORF">CETAM_01800</name>
</gene>
<dbReference type="Pfam" id="PF10698">
    <property type="entry name" value="DUF2505"/>
    <property type="match status" value="1"/>
</dbReference>
<keyword evidence="2" id="KW-1185">Reference proteome</keyword>
<dbReference type="AlphaFoldDB" id="A0A6B8VQN0"/>
<dbReference type="SUPFAM" id="SSF55961">
    <property type="entry name" value="Bet v1-like"/>
    <property type="match status" value="1"/>
</dbReference>
<dbReference type="KEGG" id="ccoe:CETAM_01800"/>
<evidence type="ECO:0000313" key="1">
    <source>
        <dbReference type="EMBL" id="QGU03644.1"/>
    </source>
</evidence>
<organism evidence="1 2">
    <name type="scientific">Corynebacterium comes</name>
    <dbReference type="NCBI Taxonomy" id="2675218"/>
    <lineage>
        <taxon>Bacteria</taxon>
        <taxon>Bacillati</taxon>
        <taxon>Actinomycetota</taxon>
        <taxon>Actinomycetes</taxon>
        <taxon>Mycobacteriales</taxon>
        <taxon>Corynebacteriaceae</taxon>
        <taxon>Corynebacterium</taxon>
    </lineage>
</organism>
<dbReference type="RefSeq" id="WP_156226800.1">
    <property type="nucleotide sequence ID" value="NZ_CP046453.1"/>
</dbReference>
<dbReference type="InterPro" id="IPR019639">
    <property type="entry name" value="DUF2505"/>
</dbReference>